<dbReference type="Pfam" id="PF00569">
    <property type="entry name" value="ZZ"/>
    <property type="match status" value="1"/>
</dbReference>
<evidence type="ECO:0000256" key="2">
    <source>
        <dbReference type="ARBA" id="ARBA00022771"/>
    </source>
</evidence>
<feature type="compositionally biased region" description="Basic and acidic residues" evidence="5">
    <location>
        <begin position="631"/>
        <end position="643"/>
    </location>
</feature>
<feature type="region of interest" description="Disordered" evidence="5">
    <location>
        <begin position="588"/>
        <end position="643"/>
    </location>
</feature>
<keyword evidence="2 4" id="KW-0863">Zinc-finger</keyword>
<name>A0A9P6G621_9PLEO</name>
<feature type="domain" description="ZZ-type" evidence="6">
    <location>
        <begin position="438"/>
        <end position="498"/>
    </location>
</feature>
<reference evidence="7" key="1">
    <citation type="journal article" date="2020" name="Mol. Plant Microbe Interact.">
        <title>Genome Sequence of the Biocontrol Agent Coniothyrium minitans strain Conio (IMI 134523).</title>
        <authorList>
            <person name="Patel D."/>
            <person name="Shittu T.A."/>
            <person name="Baroncelli R."/>
            <person name="Muthumeenakshi S."/>
            <person name="Osborne T.H."/>
            <person name="Janganan T.K."/>
            <person name="Sreenivasaprasad S."/>
        </authorList>
    </citation>
    <scope>NUCLEOTIDE SEQUENCE</scope>
    <source>
        <strain evidence="7">Conio</strain>
    </source>
</reference>
<dbReference type="InterPro" id="IPR043145">
    <property type="entry name" value="Znf_ZZ_sf"/>
</dbReference>
<dbReference type="SMART" id="SM00291">
    <property type="entry name" value="ZnF_ZZ"/>
    <property type="match status" value="1"/>
</dbReference>
<dbReference type="EMBL" id="WJXW01000017">
    <property type="protein sequence ID" value="KAF9729120.1"/>
    <property type="molecule type" value="Genomic_DNA"/>
</dbReference>
<accession>A0A9P6G621</accession>
<comment type="caution">
    <text evidence="7">The sequence shown here is derived from an EMBL/GenBank/DDBJ whole genome shotgun (WGS) entry which is preliminary data.</text>
</comment>
<evidence type="ECO:0000313" key="7">
    <source>
        <dbReference type="EMBL" id="KAF9729120.1"/>
    </source>
</evidence>
<dbReference type="InterPro" id="IPR000433">
    <property type="entry name" value="Znf_ZZ"/>
</dbReference>
<keyword evidence="3" id="KW-0862">Zinc</keyword>
<dbReference type="PROSITE" id="PS50135">
    <property type="entry name" value="ZF_ZZ_2"/>
    <property type="match status" value="1"/>
</dbReference>
<evidence type="ECO:0000313" key="8">
    <source>
        <dbReference type="Proteomes" id="UP000756921"/>
    </source>
</evidence>
<feature type="compositionally biased region" description="Polar residues" evidence="5">
    <location>
        <begin position="17"/>
        <end position="26"/>
    </location>
</feature>
<evidence type="ECO:0000256" key="3">
    <source>
        <dbReference type="ARBA" id="ARBA00022833"/>
    </source>
</evidence>
<keyword evidence="1" id="KW-0479">Metal-binding</keyword>
<dbReference type="SUPFAM" id="SSF57850">
    <property type="entry name" value="RING/U-box"/>
    <property type="match status" value="1"/>
</dbReference>
<organism evidence="7 8">
    <name type="scientific">Paraphaeosphaeria minitans</name>
    <dbReference type="NCBI Taxonomy" id="565426"/>
    <lineage>
        <taxon>Eukaryota</taxon>
        <taxon>Fungi</taxon>
        <taxon>Dikarya</taxon>
        <taxon>Ascomycota</taxon>
        <taxon>Pezizomycotina</taxon>
        <taxon>Dothideomycetes</taxon>
        <taxon>Pleosporomycetidae</taxon>
        <taxon>Pleosporales</taxon>
        <taxon>Massarineae</taxon>
        <taxon>Didymosphaeriaceae</taxon>
        <taxon>Paraphaeosphaeria</taxon>
    </lineage>
</organism>
<dbReference type="Proteomes" id="UP000756921">
    <property type="component" value="Unassembled WGS sequence"/>
</dbReference>
<evidence type="ECO:0000259" key="6">
    <source>
        <dbReference type="PROSITE" id="PS50135"/>
    </source>
</evidence>
<feature type="compositionally biased region" description="Basic residues" evidence="5">
    <location>
        <begin position="596"/>
        <end position="605"/>
    </location>
</feature>
<keyword evidence="8" id="KW-1185">Reference proteome</keyword>
<dbReference type="GO" id="GO:0008270">
    <property type="term" value="F:zinc ion binding"/>
    <property type="evidence" value="ECO:0007669"/>
    <property type="project" value="UniProtKB-KW"/>
</dbReference>
<feature type="region of interest" description="Disordered" evidence="5">
    <location>
        <begin position="122"/>
        <end position="166"/>
    </location>
</feature>
<proteinExistence type="predicted"/>
<evidence type="ECO:0000256" key="1">
    <source>
        <dbReference type="ARBA" id="ARBA00022723"/>
    </source>
</evidence>
<sequence>MNPIQYNYTGYAKQLPQYQPSSTAQDSQRHLSQHVPNPYNNVEHRVSYLQPQHEAPLIAEPPAAFIAELPAPLPPAPPTTTPSQQLNEDEILAHKLQNLEVEEARRRSSSVMSHQPSIYSLRDAASSASRTSHRLLGAPPPALPTRPHSESISPTPFYGPDSFGPPPASFGSTADGRTLMAQHGIGNRSPPTPLTPDLPEVVLPRVVLPTYQYAPAGLELVSTMSSTASFPAPASSLASSMTDPISLASYLELHREVPYPPQWKLPPVLDTLYGLSTPAPKAVDWLDVPSSREWRRIRSSQNAVTPTEPAYSFTFRTRSSGLLDARHAWSMLPEKWTYNLRFDNMTGMRKSELLTPPNQIDLITTYLPAKNYDSLRFIGPDGRVFLWVAHAPLSPVHGARYDTLRHALFMAPKGCDPLYGKIVADHAYWDGFIDYSEVHRVTCSGCGASPINGLCWRCKPCENHDICEQCRLANRSVKSACSFTLANLPDEVLYIRSSAVDPALICATLQIMRDWEFYMLRVQRYRDPKGFKMSEDRAREGDLGKKAHWRLGDKFDPGANMVQEQPKPVVNLKVKKVKAKELEKLEKAKEKERAKEKKKHKKKDKRAPVLGVSELIRGSAQVGGSVGDVGEALRRNSRDSVST</sequence>
<feature type="region of interest" description="Disordered" evidence="5">
    <location>
        <begin position="17"/>
        <end position="38"/>
    </location>
</feature>
<dbReference type="AlphaFoldDB" id="A0A9P6G621"/>
<dbReference type="Gene3D" id="3.30.60.90">
    <property type="match status" value="1"/>
</dbReference>
<evidence type="ECO:0000256" key="5">
    <source>
        <dbReference type="SAM" id="MobiDB-lite"/>
    </source>
</evidence>
<protein>
    <recommendedName>
        <fullName evidence="6">ZZ-type domain-containing protein</fullName>
    </recommendedName>
</protein>
<dbReference type="OrthoDB" id="661148at2759"/>
<gene>
    <name evidence="7" type="ORF">PMIN01_12810</name>
</gene>
<evidence type="ECO:0000256" key="4">
    <source>
        <dbReference type="PROSITE-ProRule" id="PRU00228"/>
    </source>
</evidence>